<dbReference type="PROSITE" id="PS50931">
    <property type="entry name" value="HTH_LYSR"/>
    <property type="match status" value="1"/>
</dbReference>
<keyword evidence="4" id="KW-0804">Transcription</keyword>
<evidence type="ECO:0000256" key="1">
    <source>
        <dbReference type="ARBA" id="ARBA00009437"/>
    </source>
</evidence>
<sequence>MKWNIADLPVFAAVVEHQGISSAARALRMPKSSVSRFVQRLEDDLQVRLLDRNSRHVRMTSEGEVFYKHCKLILEQVDAADAHMNGITHDPSGLLTVSLPMAFSRLILAGNLHRFRKAYPDVELNIQITPNQVNLLGDHIDVAVQVGELPDSDMIAITLFETPLVWVASPAFLKTIPFPRTLDELLENVHICEQRYHNKPLKVRHGDQRQMLNIGGEIETTDPIMVRDTVVAGAGISLLPYLYVRDDIAQGKLRQVGHDWIIEPQAKASAVYTSRRMLSARTRVFIDFLKTLSEEAMAEK</sequence>
<accession>A0ABV7ZVB4</accession>
<dbReference type="InterPro" id="IPR005119">
    <property type="entry name" value="LysR_subst-bd"/>
</dbReference>
<feature type="domain" description="HTH lysR-type" evidence="5">
    <location>
        <begin position="3"/>
        <end position="60"/>
    </location>
</feature>
<dbReference type="SUPFAM" id="SSF46785">
    <property type="entry name" value="Winged helix' DNA-binding domain"/>
    <property type="match status" value="1"/>
</dbReference>
<reference evidence="7" key="1">
    <citation type="journal article" date="2019" name="Int. J. Syst. Evol. Microbiol.">
        <title>The Global Catalogue of Microorganisms (GCM) 10K type strain sequencing project: providing services to taxonomists for standard genome sequencing and annotation.</title>
        <authorList>
            <consortium name="The Broad Institute Genomics Platform"/>
            <consortium name="The Broad Institute Genome Sequencing Center for Infectious Disease"/>
            <person name="Wu L."/>
            <person name="Ma J."/>
        </authorList>
    </citation>
    <scope>NUCLEOTIDE SEQUENCE [LARGE SCALE GENOMIC DNA]</scope>
    <source>
        <strain evidence="7">IBRC 10765</strain>
    </source>
</reference>
<dbReference type="InterPro" id="IPR036388">
    <property type="entry name" value="WH-like_DNA-bd_sf"/>
</dbReference>
<dbReference type="Gene3D" id="1.10.10.10">
    <property type="entry name" value="Winged helix-like DNA-binding domain superfamily/Winged helix DNA-binding domain"/>
    <property type="match status" value="1"/>
</dbReference>
<dbReference type="InterPro" id="IPR058163">
    <property type="entry name" value="LysR-type_TF_proteobact-type"/>
</dbReference>
<gene>
    <name evidence="6" type="ORF">ACFOOG_00430</name>
</gene>
<comment type="similarity">
    <text evidence="1">Belongs to the LysR transcriptional regulatory family.</text>
</comment>
<proteinExistence type="inferred from homology"/>
<evidence type="ECO:0000313" key="7">
    <source>
        <dbReference type="Proteomes" id="UP001595617"/>
    </source>
</evidence>
<protein>
    <submittedName>
        <fullName evidence="6">LysR family transcriptional regulator</fullName>
    </submittedName>
</protein>
<dbReference type="InterPro" id="IPR000847">
    <property type="entry name" value="LysR_HTH_N"/>
</dbReference>
<name>A0ABV7ZVB4_9GAMM</name>
<dbReference type="Proteomes" id="UP001595617">
    <property type="component" value="Unassembled WGS sequence"/>
</dbReference>
<dbReference type="CDD" id="cd08422">
    <property type="entry name" value="PBP2_CrgA_like"/>
    <property type="match status" value="1"/>
</dbReference>
<keyword evidence="2" id="KW-0805">Transcription regulation</keyword>
<evidence type="ECO:0000259" key="5">
    <source>
        <dbReference type="PROSITE" id="PS50931"/>
    </source>
</evidence>
<evidence type="ECO:0000256" key="3">
    <source>
        <dbReference type="ARBA" id="ARBA00023125"/>
    </source>
</evidence>
<dbReference type="InterPro" id="IPR036390">
    <property type="entry name" value="WH_DNA-bd_sf"/>
</dbReference>
<dbReference type="EMBL" id="JBHRYR010000002">
    <property type="protein sequence ID" value="MFC3851281.1"/>
    <property type="molecule type" value="Genomic_DNA"/>
</dbReference>
<dbReference type="RefSeq" id="WP_380692402.1">
    <property type="nucleotide sequence ID" value="NZ_JBHRYR010000002.1"/>
</dbReference>
<dbReference type="SUPFAM" id="SSF53850">
    <property type="entry name" value="Periplasmic binding protein-like II"/>
    <property type="match status" value="1"/>
</dbReference>
<evidence type="ECO:0000256" key="2">
    <source>
        <dbReference type="ARBA" id="ARBA00023015"/>
    </source>
</evidence>
<keyword evidence="3" id="KW-0238">DNA-binding</keyword>
<evidence type="ECO:0000313" key="6">
    <source>
        <dbReference type="EMBL" id="MFC3851281.1"/>
    </source>
</evidence>
<dbReference type="Pfam" id="PF00126">
    <property type="entry name" value="HTH_1"/>
    <property type="match status" value="1"/>
</dbReference>
<dbReference type="PANTHER" id="PTHR30537:SF68">
    <property type="entry name" value="TRANSCRIPTIONAL REGULATOR-RELATED"/>
    <property type="match status" value="1"/>
</dbReference>
<organism evidence="6 7">
    <name type="scientific">Saccharospirillum mangrovi</name>
    <dbReference type="NCBI Taxonomy" id="2161747"/>
    <lineage>
        <taxon>Bacteria</taxon>
        <taxon>Pseudomonadati</taxon>
        <taxon>Pseudomonadota</taxon>
        <taxon>Gammaproteobacteria</taxon>
        <taxon>Oceanospirillales</taxon>
        <taxon>Saccharospirillaceae</taxon>
        <taxon>Saccharospirillum</taxon>
    </lineage>
</organism>
<dbReference type="Gene3D" id="3.40.190.290">
    <property type="match status" value="1"/>
</dbReference>
<evidence type="ECO:0000256" key="4">
    <source>
        <dbReference type="ARBA" id="ARBA00023163"/>
    </source>
</evidence>
<keyword evidence="7" id="KW-1185">Reference proteome</keyword>
<comment type="caution">
    <text evidence="6">The sequence shown here is derived from an EMBL/GenBank/DDBJ whole genome shotgun (WGS) entry which is preliminary data.</text>
</comment>
<dbReference type="PANTHER" id="PTHR30537">
    <property type="entry name" value="HTH-TYPE TRANSCRIPTIONAL REGULATOR"/>
    <property type="match status" value="1"/>
</dbReference>
<dbReference type="Pfam" id="PF03466">
    <property type="entry name" value="LysR_substrate"/>
    <property type="match status" value="1"/>
</dbReference>